<keyword evidence="14" id="KW-0812">Transmembrane</keyword>
<dbReference type="OrthoDB" id="187139at2759"/>
<keyword evidence="6" id="KW-0732">Signal</keyword>
<evidence type="ECO:0000256" key="3">
    <source>
        <dbReference type="ARBA" id="ARBA00012736"/>
    </source>
</evidence>
<evidence type="ECO:0000256" key="4">
    <source>
        <dbReference type="ARBA" id="ARBA00022512"/>
    </source>
</evidence>
<keyword evidence="10" id="KW-0961">Cell wall biogenesis/degradation</keyword>
<evidence type="ECO:0000313" key="15">
    <source>
        <dbReference type="EMBL" id="CAA7394176.1"/>
    </source>
</evidence>
<dbReference type="InterPro" id="IPR006626">
    <property type="entry name" value="PbH1"/>
</dbReference>
<protein>
    <recommendedName>
        <fullName evidence="3">endo-polygalacturonase</fullName>
        <ecNumber evidence="3">3.2.1.15</ecNumber>
    </recommendedName>
</protein>
<dbReference type="PROSITE" id="PS00502">
    <property type="entry name" value="POLYGALACTURONASE"/>
    <property type="match status" value="1"/>
</dbReference>
<evidence type="ECO:0000256" key="2">
    <source>
        <dbReference type="ARBA" id="ARBA00008834"/>
    </source>
</evidence>
<dbReference type="InterPro" id="IPR011050">
    <property type="entry name" value="Pectin_lyase_fold/virulence"/>
</dbReference>
<comment type="similarity">
    <text evidence="2 13">Belongs to the glycosyl hydrolase 28 family.</text>
</comment>
<evidence type="ECO:0000256" key="7">
    <source>
        <dbReference type="ARBA" id="ARBA00022737"/>
    </source>
</evidence>
<name>A0A7I8KA58_SPIIN</name>
<dbReference type="InterPro" id="IPR000743">
    <property type="entry name" value="Glyco_hydro_28"/>
</dbReference>
<evidence type="ECO:0000256" key="10">
    <source>
        <dbReference type="ARBA" id="ARBA00023316"/>
    </source>
</evidence>
<keyword evidence="9 13" id="KW-0326">Glycosidase</keyword>
<keyword evidence="14" id="KW-0472">Membrane</keyword>
<gene>
    <name evidence="15" type="ORF">SI8410_04004837</name>
</gene>
<evidence type="ECO:0000256" key="1">
    <source>
        <dbReference type="ARBA" id="ARBA00004191"/>
    </source>
</evidence>
<keyword evidence="14" id="KW-1133">Transmembrane helix</keyword>
<dbReference type="GO" id="GO:0005975">
    <property type="term" value="P:carbohydrate metabolic process"/>
    <property type="evidence" value="ECO:0007669"/>
    <property type="project" value="InterPro"/>
</dbReference>
<keyword evidence="16" id="KW-1185">Reference proteome</keyword>
<accession>A0A7I8KA58</accession>
<dbReference type="SUPFAM" id="SSF51126">
    <property type="entry name" value="Pectin lyase-like"/>
    <property type="match status" value="1"/>
</dbReference>
<feature type="active site" evidence="12">
    <location>
        <position position="294"/>
    </location>
</feature>
<dbReference type="Gene3D" id="2.160.20.10">
    <property type="entry name" value="Single-stranded right-handed beta-helix, Pectin lyase-like"/>
    <property type="match status" value="1"/>
</dbReference>
<comment type="catalytic activity">
    <reaction evidence="11">
        <text>(1,4-alpha-D-galacturonosyl)n+m + H2O = (1,4-alpha-D-galacturonosyl)n + (1,4-alpha-D-galacturonosyl)m.</text>
        <dbReference type="EC" id="3.2.1.15"/>
    </reaction>
</comment>
<evidence type="ECO:0000313" key="16">
    <source>
        <dbReference type="Proteomes" id="UP000663760"/>
    </source>
</evidence>
<dbReference type="EMBL" id="LR746267">
    <property type="protein sequence ID" value="CAA7394176.1"/>
    <property type="molecule type" value="Genomic_DNA"/>
</dbReference>
<evidence type="ECO:0000256" key="14">
    <source>
        <dbReference type="SAM" id="Phobius"/>
    </source>
</evidence>
<reference evidence="15" key="1">
    <citation type="submission" date="2020-02" db="EMBL/GenBank/DDBJ databases">
        <authorList>
            <person name="Scholz U."/>
            <person name="Mascher M."/>
            <person name="Fiebig A."/>
        </authorList>
    </citation>
    <scope>NUCLEOTIDE SEQUENCE</scope>
</reference>
<organism evidence="15 16">
    <name type="scientific">Spirodela intermedia</name>
    <name type="common">Intermediate duckweed</name>
    <dbReference type="NCBI Taxonomy" id="51605"/>
    <lineage>
        <taxon>Eukaryota</taxon>
        <taxon>Viridiplantae</taxon>
        <taxon>Streptophyta</taxon>
        <taxon>Embryophyta</taxon>
        <taxon>Tracheophyta</taxon>
        <taxon>Spermatophyta</taxon>
        <taxon>Magnoliopsida</taxon>
        <taxon>Liliopsida</taxon>
        <taxon>Araceae</taxon>
        <taxon>Lemnoideae</taxon>
        <taxon>Spirodela</taxon>
    </lineage>
</organism>
<keyword evidence="5" id="KW-0964">Secreted</keyword>
<dbReference type="Proteomes" id="UP000663760">
    <property type="component" value="Chromosome 4"/>
</dbReference>
<keyword evidence="8 13" id="KW-0378">Hydrolase</keyword>
<evidence type="ECO:0000256" key="12">
    <source>
        <dbReference type="PROSITE-ProRule" id="PRU10052"/>
    </source>
</evidence>
<evidence type="ECO:0000256" key="8">
    <source>
        <dbReference type="ARBA" id="ARBA00022801"/>
    </source>
</evidence>
<evidence type="ECO:0000256" key="6">
    <source>
        <dbReference type="ARBA" id="ARBA00022729"/>
    </source>
</evidence>
<keyword evidence="7" id="KW-0677">Repeat</keyword>
<feature type="transmembrane region" description="Helical" evidence="14">
    <location>
        <begin position="21"/>
        <end position="45"/>
    </location>
</feature>
<dbReference type="EC" id="3.2.1.15" evidence="3"/>
<evidence type="ECO:0000256" key="11">
    <source>
        <dbReference type="ARBA" id="ARBA00034074"/>
    </source>
</evidence>
<evidence type="ECO:0000256" key="13">
    <source>
        <dbReference type="RuleBase" id="RU361169"/>
    </source>
</evidence>
<dbReference type="Pfam" id="PF00295">
    <property type="entry name" value="Glyco_hydro_28"/>
    <property type="match status" value="1"/>
</dbReference>
<comment type="subcellular location">
    <subcellularLocation>
        <location evidence="1">Secreted</location>
        <location evidence="1">Cell wall</location>
    </subcellularLocation>
</comment>
<evidence type="ECO:0000256" key="9">
    <source>
        <dbReference type="ARBA" id="ARBA00023295"/>
    </source>
</evidence>
<proteinExistence type="inferred from homology"/>
<dbReference type="InterPro" id="IPR012334">
    <property type="entry name" value="Pectin_lyas_fold"/>
</dbReference>
<dbReference type="GO" id="GO:0004650">
    <property type="term" value="F:polygalacturonase activity"/>
    <property type="evidence" value="ECO:0007669"/>
    <property type="project" value="UniProtKB-EC"/>
</dbReference>
<keyword evidence="4" id="KW-0134">Cell wall</keyword>
<dbReference type="SMART" id="SM00710">
    <property type="entry name" value="PbH1"/>
    <property type="match status" value="4"/>
</dbReference>
<evidence type="ECO:0000256" key="5">
    <source>
        <dbReference type="ARBA" id="ARBA00022525"/>
    </source>
</evidence>
<dbReference type="FunFam" id="2.160.20.10:FF:000032">
    <property type="entry name" value="Pectin lyase-like superfamily protein"/>
    <property type="match status" value="1"/>
</dbReference>
<dbReference type="PANTHER" id="PTHR31375">
    <property type="match status" value="1"/>
</dbReference>
<dbReference type="AlphaFoldDB" id="A0A7I8KA58"/>
<sequence length="494" mass="54284">MREKGGEGERGGRCPLQRGRSSTAAAGISSSAAFLPVAVLVVLLAPPALCDPSIQLLRRPDGGGGRGGVGWRTVYSVDRFGAIGDGLHNDTEAFLQAWQAVCSSPTQAVLKVPARKTYLVWPLDFSGHCSSNSTLVILGTIVAPDDPELWRDLNPHKWLYFVGLNDLSLRGGGTIDGKGERWWGRSCKINKNNPCRRAPTAINFHRCKNLRVQNLTLLNSQKMHIALTNCTGVKVSGLRVIAPADSPNTDGIHISSSVHVEIKNSEIKTGDDCISIVSESSMVKIRDLSCGPGHGISIGSLGKHGSWSNVSSIQVNRVTFTNTTNGFRIKTWQGGRGFAHKIYFQNATMENVSNPIIINQYYCDSSRPCLNKTSAVKVHQVSFKNIRGTSATRNAIKFACSDKVPCEKILLKNIQLSLLSGDRPSSYRWKAHVSCYGSVDPPVCVRRWGDFDPLKLRSSEAHWFISDWIGYVLNFRIGDFLLKAPFLHRNSMFY</sequence>
<dbReference type="GO" id="GO:0071555">
    <property type="term" value="P:cell wall organization"/>
    <property type="evidence" value="ECO:0007669"/>
    <property type="project" value="UniProtKB-KW"/>
</dbReference>